<comment type="similarity">
    <text evidence="3 10">Belongs to the FliL family.</text>
</comment>
<keyword evidence="8 10" id="KW-1133">Transmembrane helix</keyword>
<feature type="transmembrane region" description="Helical" evidence="10">
    <location>
        <begin position="38"/>
        <end position="61"/>
    </location>
</feature>
<keyword evidence="7 10" id="KW-0283">Flagellar rotation</keyword>
<keyword evidence="13" id="KW-1185">Reference proteome</keyword>
<evidence type="ECO:0000256" key="1">
    <source>
        <dbReference type="ARBA" id="ARBA00002254"/>
    </source>
</evidence>
<evidence type="ECO:0000256" key="8">
    <source>
        <dbReference type="ARBA" id="ARBA00022989"/>
    </source>
</evidence>
<keyword evidence="4 10" id="KW-1003">Cell membrane</keyword>
<keyword evidence="9 10" id="KW-0472">Membrane</keyword>
<evidence type="ECO:0000313" key="13">
    <source>
        <dbReference type="Proteomes" id="UP001596527"/>
    </source>
</evidence>
<keyword evidence="12" id="KW-0969">Cilium</keyword>
<dbReference type="PANTHER" id="PTHR35091:SF2">
    <property type="entry name" value="FLAGELLAR PROTEIN FLIL"/>
    <property type="match status" value="1"/>
</dbReference>
<keyword evidence="12" id="KW-0966">Cell projection</keyword>
<keyword evidence="5 10" id="KW-0145">Chemotaxis</keyword>
<dbReference type="Proteomes" id="UP001596527">
    <property type="component" value="Unassembled WGS sequence"/>
</dbReference>
<evidence type="ECO:0000256" key="4">
    <source>
        <dbReference type="ARBA" id="ARBA00022475"/>
    </source>
</evidence>
<comment type="subcellular location">
    <subcellularLocation>
        <location evidence="2">Cell membrane</location>
        <topology evidence="2">Single-pass membrane protein</topology>
    </subcellularLocation>
</comment>
<evidence type="ECO:0000256" key="6">
    <source>
        <dbReference type="ARBA" id="ARBA00022692"/>
    </source>
</evidence>
<evidence type="ECO:0000256" key="10">
    <source>
        <dbReference type="RuleBase" id="RU364125"/>
    </source>
</evidence>
<dbReference type="RefSeq" id="WP_380974209.1">
    <property type="nucleotide sequence ID" value="NZ_JBHTEF010000001.1"/>
</dbReference>
<keyword evidence="12" id="KW-0282">Flagellum</keyword>
<name>A0ABW2SMW8_9ACTO</name>
<evidence type="ECO:0000256" key="11">
    <source>
        <dbReference type="SAM" id="MobiDB-lite"/>
    </source>
</evidence>
<proteinExistence type="inferred from homology"/>
<gene>
    <name evidence="12" type="primary">fliL</name>
    <name evidence="12" type="ORF">ACFQWG_08220</name>
</gene>
<evidence type="ECO:0000256" key="5">
    <source>
        <dbReference type="ARBA" id="ARBA00022500"/>
    </source>
</evidence>
<organism evidence="12 13">
    <name type="scientific">Schaalia naturae</name>
    <dbReference type="NCBI Taxonomy" id="635203"/>
    <lineage>
        <taxon>Bacteria</taxon>
        <taxon>Bacillati</taxon>
        <taxon>Actinomycetota</taxon>
        <taxon>Actinomycetes</taxon>
        <taxon>Actinomycetales</taxon>
        <taxon>Actinomycetaceae</taxon>
        <taxon>Schaalia</taxon>
    </lineage>
</organism>
<evidence type="ECO:0000256" key="9">
    <source>
        <dbReference type="ARBA" id="ARBA00023136"/>
    </source>
</evidence>
<comment type="function">
    <text evidence="1 10">Controls the rotational direction of flagella during chemotaxis.</text>
</comment>
<dbReference type="InterPro" id="IPR005503">
    <property type="entry name" value="FliL"/>
</dbReference>
<reference evidence="13" key="1">
    <citation type="journal article" date="2019" name="Int. J. Syst. Evol. Microbiol.">
        <title>The Global Catalogue of Microorganisms (GCM) 10K type strain sequencing project: providing services to taxonomists for standard genome sequencing and annotation.</title>
        <authorList>
            <consortium name="The Broad Institute Genomics Platform"/>
            <consortium name="The Broad Institute Genome Sequencing Center for Infectious Disease"/>
            <person name="Wu L."/>
            <person name="Ma J."/>
        </authorList>
    </citation>
    <scope>NUCLEOTIDE SEQUENCE [LARGE SCALE GENOMIC DNA]</scope>
    <source>
        <strain evidence="13">CCUG 56698</strain>
    </source>
</reference>
<evidence type="ECO:0000256" key="2">
    <source>
        <dbReference type="ARBA" id="ARBA00004162"/>
    </source>
</evidence>
<evidence type="ECO:0000256" key="7">
    <source>
        <dbReference type="ARBA" id="ARBA00022779"/>
    </source>
</evidence>
<dbReference type="Pfam" id="PF03748">
    <property type="entry name" value="FliL"/>
    <property type="match status" value="1"/>
</dbReference>
<accession>A0ABW2SMW8</accession>
<comment type="caution">
    <text evidence="12">The sequence shown here is derived from an EMBL/GenBank/DDBJ whole genome shotgun (WGS) entry which is preliminary data.</text>
</comment>
<sequence length="169" mass="17584">MPDRRIVGSAGARIPRASVQAQPPPPQETRGGGRGVRIVPVLAGVLVVVALALAAAVFLLARGDQAAQSGDPGAPAEGAVVAVEPVSVNLADGHYLRVGFSMQMTAEAGDGVDTARAQDTVIALYSGRKAEDLADGDQREQLRGELVRQLSEAYGGDVMEVYFTDFVTQ</sequence>
<protein>
    <recommendedName>
        <fullName evidence="10">Flagellar protein FliL</fullName>
    </recommendedName>
</protein>
<keyword evidence="6 10" id="KW-0812">Transmembrane</keyword>
<feature type="region of interest" description="Disordered" evidence="11">
    <location>
        <begin position="1"/>
        <end position="34"/>
    </location>
</feature>
<evidence type="ECO:0000256" key="3">
    <source>
        <dbReference type="ARBA" id="ARBA00008281"/>
    </source>
</evidence>
<dbReference type="PANTHER" id="PTHR35091">
    <property type="entry name" value="FLAGELLAR PROTEIN FLIL"/>
    <property type="match status" value="1"/>
</dbReference>
<evidence type="ECO:0000313" key="12">
    <source>
        <dbReference type="EMBL" id="MFC7581181.1"/>
    </source>
</evidence>
<dbReference type="EMBL" id="JBHTEF010000001">
    <property type="protein sequence ID" value="MFC7581181.1"/>
    <property type="molecule type" value="Genomic_DNA"/>
</dbReference>